<evidence type="ECO:0000313" key="5">
    <source>
        <dbReference type="Proteomes" id="UP001499990"/>
    </source>
</evidence>
<feature type="domain" description="Bacterial phospholipase C C-terminal" evidence="3">
    <location>
        <begin position="434"/>
        <end position="521"/>
    </location>
</feature>
<organism evidence="4 5">
    <name type="scientific">Streptomyces sannanensis</name>
    <dbReference type="NCBI Taxonomy" id="285536"/>
    <lineage>
        <taxon>Bacteria</taxon>
        <taxon>Bacillati</taxon>
        <taxon>Actinomycetota</taxon>
        <taxon>Actinomycetes</taxon>
        <taxon>Kitasatosporales</taxon>
        <taxon>Streptomycetaceae</taxon>
        <taxon>Streptomyces</taxon>
    </lineage>
</organism>
<gene>
    <name evidence="4" type="ORF">GCM10020367_57060</name>
</gene>
<keyword evidence="5" id="KW-1185">Reference proteome</keyword>
<dbReference type="PANTHER" id="PTHR31956:SF1">
    <property type="entry name" value="NON-SPECIFIC PHOSPHOLIPASE C1"/>
    <property type="match status" value="1"/>
</dbReference>
<dbReference type="Pfam" id="PF04185">
    <property type="entry name" value="Phosphoesterase"/>
    <property type="match status" value="1"/>
</dbReference>
<proteinExistence type="predicted"/>
<sequence>MDDIRHVVILMQENRSFDHYFGTLNGVRGFGDRQALTFPNGDSVFHQPTPSRTDGGFLLPYRMDSTKYNAQNADGLPHDWETGHDAINNGAMNRWTSAKGEQSMGYLTREDIPYQYALADAFTLCDAYFCSLAGPTSPNRLYLWTGTVGPGRDGTTGPWIDNTPMPDNPVCDWTTYAERLSAAGVTWRVYHTPGVDERHGNYEDNALEYFARFHSFDKDDPRYIDAMTQWDLSAFDEHCKNGTLPTVSWLVSPYLFCEHPAASPAYGAHWVNTALQSVFANPDVWRHTVFLVMYDENDGFFDHVIPPFPPTGTPEEFVDGQPIGLGNRVPLWVISPWSRGGWVNSQVFDHTSVLRFLEVVTGVQEPNISPWRRAVCGDLTSCFDFTRPDFSVPALPDTHALREQADAAMGLPPVELPAPGTQIMPTQEQGGPRPHRPLPYRPWADIAVDRTTGKVTCTLANEGTVAFPFTVFPNIARPFTGTPFTVEPHSTAGYVWDAVRTAGRYDFTVHGADGFVRRFAGTVKGSDQDDNAVPRATAVLRGDKPENASVELLLANDGGKAVCFTITPNDFGGEVRTQLVGPREKAALMWPTDGGRYDMTVAADDGTGFAQRYAGTVHAAKGWC</sequence>
<dbReference type="InterPro" id="IPR017850">
    <property type="entry name" value="Alkaline_phosphatase_core_sf"/>
</dbReference>
<evidence type="ECO:0000256" key="1">
    <source>
        <dbReference type="ARBA" id="ARBA00022801"/>
    </source>
</evidence>
<dbReference type="PANTHER" id="PTHR31956">
    <property type="entry name" value="NON-SPECIFIC PHOSPHOLIPASE C4-RELATED"/>
    <property type="match status" value="1"/>
</dbReference>
<accession>A0ABP6SJG3</accession>
<dbReference type="InterPro" id="IPR017767">
    <property type="entry name" value="PC-PLC"/>
</dbReference>
<comment type="caution">
    <text evidence="4">The sequence shown here is derived from an EMBL/GenBank/DDBJ whole genome shotgun (WGS) entry which is preliminary data.</text>
</comment>
<name>A0ABP6SJG3_9ACTN</name>
<dbReference type="InterPro" id="IPR008475">
    <property type="entry name" value="PLipase_C_C"/>
</dbReference>
<dbReference type="CDD" id="cd16014">
    <property type="entry name" value="PLC"/>
    <property type="match status" value="1"/>
</dbReference>
<dbReference type="RefSeq" id="WP_345042868.1">
    <property type="nucleotide sequence ID" value="NZ_BAAAYL010000001.1"/>
</dbReference>
<keyword evidence="2" id="KW-0843">Virulence</keyword>
<keyword evidence="1" id="KW-0378">Hydrolase</keyword>
<dbReference type="InterPro" id="IPR007312">
    <property type="entry name" value="Phosphoesterase"/>
</dbReference>
<feature type="domain" description="Bacterial phospholipase C C-terminal" evidence="3">
    <location>
        <begin position="545"/>
        <end position="615"/>
    </location>
</feature>
<dbReference type="EMBL" id="BAAAYL010000001">
    <property type="protein sequence ID" value="GAA3378259.1"/>
    <property type="molecule type" value="Genomic_DNA"/>
</dbReference>
<evidence type="ECO:0000313" key="4">
    <source>
        <dbReference type="EMBL" id="GAA3378259.1"/>
    </source>
</evidence>
<evidence type="ECO:0000259" key="3">
    <source>
        <dbReference type="Pfam" id="PF05506"/>
    </source>
</evidence>
<dbReference type="Gene3D" id="3.40.720.10">
    <property type="entry name" value="Alkaline Phosphatase, subunit A"/>
    <property type="match status" value="1"/>
</dbReference>
<reference evidence="5" key="1">
    <citation type="journal article" date="2019" name="Int. J. Syst. Evol. Microbiol.">
        <title>The Global Catalogue of Microorganisms (GCM) 10K type strain sequencing project: providing services to taxonomists for standard genome sequencing and annotation.</title>
        <authorList>
            <consortium name="The Broad Institute Genomics Platform"/>
            <consortium name="The Broad Institute Genome Sequencing Center for Infectious Disease"/>
            <person name="Wu L."/>
            <person name="Ma J."/>
        </authorList>
    </citation>
    <scope>NUCLEOTIDE SEQUENCE [LARGE SCALE GENOMIC DNA]</scope>
    <source>
        <strain evidence="5">JCM 9651</strain>
    </source>
</reference>
<protein>
    <submittedName>
        <fullName evidence="4">Phospholipase C, phosphocholine-specific</fullName>
    </submittedName>
</protein>
<dbReference type="NCBIfam" id="TIGR03396">
    <property type="entry name" value="PC_PLC"/>
    <property type="match status" value="1"/>
</dbReference>
<dbReference type="Pfam" id="PF05506">
    <property type="entry name" value="PLipase_C_C"/>
    <property type="match status" value="2"/>
</dbReference>
<evidence type="ECO:0000256" key="2">
    <source>
        <dbReference type="ARBA" id="ARBA00023026"/>
    </source>
</evidence>
<dbReference type="Proteomes" id="UP001499990">
    <property type="component" value="Unassembled WGS sequence"/>
</dbReference>